<keyword evidence="5" id="KW-0067">ATP-binding</keyword>
<feature type="region of interest" description="Disordered" evidence="7">
    <location>
        <begin position="58"/>
        <end position="81"/>
    </location>
</feature>
<dbReference type="Gene3D" id="1.20.120.1080">
    <property type="match status" value="1"/>
</dbReference>
<gene>
    <name evidence="10" type="primary">DHX33</name>
    <name evidence="10" type="ORF">Anas_05584</name>
</gene>
<feature type="compositionally biased region" description="Basic residues" evidence="7">
    <location>
        <begin position="58"/>
        <end position="67"/>
    </location>
</feature>
<evidence type="ECO:0000313" key="10">
    <source>
        <dbReference type="EMBL" id="KAB7506124.1"/>
    </source>
</evidence>
<comment type="catalytic activity">
    <reaction evidence="6">
        <text>ATP + H2O = ADP + phosphate + H(+)</text>
        <dbReference type="Rhea" id="RHEA:13065"/>
        <dbReference type="ChEBI" id="CHEBI:15377"/>
        <dbReference type="ChEBI" id="CHEBI:15378"/>
        <dbReference type="ChEBI" id="CHEBI:30616"/>
        <dbReference type="ChEBI" id="CHEBI:43474"/>
        <dbReference type="ChEBI" id="CHEBI:456216"/>
        <dbReference type="EC" id="3.6.4.13"/>
    </reaction>
</comment>
<dbReference type="InterPro" id="IPR048333">
    <property type="entry name" value="HA2_WH"/>
</dbReference>
<evidence type="ECO:0000259" key="8">
    <source>
        <dbReference type="PROSITE" id="PS51192"/>
    </source>
</evidence>
<dbReference type="SUPFAM" id="SSF52540">
    <property type="entry name" value="P-loop containing nucleoside triphosphate hydrolases"/>
    <property type="match status" value="1"/>
</dbReference>
<dbReference type="GO" id="GO:0045943">
    <property type="term" value="P:positive regulation of transcription by RNA polymerase I"/>
    <property type="evidence" value="ECO:0007669"/>
    <property type="project" value="TreeGrafter"/>
</dbReference>
<dbReference type="GO" id="GO:0005730">
    <property type="term" value="C:nucleolus"/>
    <property type="evidence" value="ECO:0007669"/>
    <property type="project" value="TreeGrafter"/>
</dbReference>
<keyword evidence="4 10" id="KW-0347">Helicase</keyword>
<dbReference type="InterPro" id="IPR001650">
    <property type="entry name" value="Helicase_C-like"/>
</dbReference>
<name>A0A5N5THJ0_9CRUS</name>
<dbReference type="Pfam" id="PF07717">
    <property type="entry name" value="OB_NTP_bind"/>
    <property type="match status" value="1"/>
</dbReference>
<sequence length="811" mass="93310">MGKRKRNAIVGFPVSNQMVGSYHLDDENWFEGLKELREAREKKQKAFDRSLYAVNKKSKKKKKKKLNKNLSEDASQPENAENVEFEEIVPSNQHDFQTNGVPLVSLKGKKFGAANSLSNSLQSRSNYDYENGIKTVNFDNSNYKQNKSQILSEVKLDRKTILNQRQSLPIYDIKFELLDTLAKSCTNIIMGETGSGKTTQIPQFLHEENYDKEGAICITQPRRVAAITIAKRVAEEMNCKIGTLVGYSVRFEEMCSKNTKIKFVTDGMLLREVLKNPLLLKYKYILLDEAHERTVNTDVLFGILKSIQKKRKLKEKLPLHLIIMSATMDVSNFKTYFNAPALYVEGRQHQINIQHVKINKPITDYMSACLTFMVKVHRVAKEQEDILIFLTGQEEIDFAIKLIENFKKFEEFPSYPILKAFPLYAALPYQKQLQVFAKTPPGERKVIVSTNIAETSVTIPGIKYVIDSGRVKVRTYNSRSGFDELKVCKISQSQSMQRAGRAGRECPGVCYRIYTNQEFVDMPFNTDPEILRTNLCSTVLKLLAMKIKDVINFDFMDKPKVENLQLALDQLKSLKAIEEVNGAPVLTELGRKMSLFPLEPRYAKLLINGPTYSCTEEILTIVAMLSTDSVLVTPTNKREEAEEKRKKFFSVEGDHIILLNIYKGFMECTNKQKWCHRSFVNYRNLCYAENVRQQLKEICVRNNIPLMSCNGKTGLVLRCLISGLFRNVAEKVTDKNYIVLHTREEVKIHPSSSMFRLSEDYVLFTELVKTEKTYMHINSSIRAQWLMEFDSEYFLSKHIKQTKSESKSYIF</sequence>
<dbReference type="Pfam" id="PF00271">
    <property type="entry name" value="Helicase_C"/>
    <property type="match status" value="1"/>
</dbReference>
<dbReference type="GO" id="GO:0003725">
    <property type="term" value="F:double-stranded RNA binding"/>
    <property type="evidence" value="ECO:0007669"/>
    <property type="project" value="TreeGrafter"/>
</dbReference>
<evidence type="ECO:0000256" key="3">
    <source>
        <dbReference type="ARBA" id="ARBA00022801"/>
    </source>
</evidence>
<dbReference type="OrthoDB" id="10253254at2759"/>
<evidence type="ECO:0000256" key="4">
    <source>
        <dbReference type="ARBA" id="ARBA00022806"/>
    </source>
</evidence>
<dbReference type="InterPro" id="IPR014001">
    <property type="entry name" value="Helicase_ATP-bd"/>
</dbReference>
<evidence type="ECO:0000256" key="7">
    <source>
        <dbReference type="SAM" id="MobiDB-lite"/>
    </source>
</evidence>
<protein>
    <recommendedName>
        <fullName evidence="1">RNA helicase</fullName>
        <ecNumber evidence="1">3.6.4.13</ecNumber>
    </recommendedName>
</protein>
<evidence type="ECO:0000256" key="1">
    <source>
        <dbReference type="ARBA" id="ARBA00012552"/>
    </source>
</evidence>
<dbReference type="CDD" id="cd18791">
    <property type="entry name" value="SF2_C_RHA"/>
    <property type="match status" value="1"/>
</dbReference>
<evidence type="ECO:0000313" key="11">
    <source>
        <dbReference type="Proteomes" id="UP000326759"/>
    </source>
</evidence>
<dbReference type="GO" id="GO:0016787">
    <property type="term" value="F:hydrolase activity"/>
    <property type="evidence" value="ECO:0007669"/>
    <property type="project" value="UniProtKB-KW"/>
</dbReference>
<accession>A0A5N5THJ0</accession>
<reference evidence="10 11" key="1">
    <citation type="journal article" date="2019" name="PLoS Biol.">
        <title>Sex chromosomes control vertical transmission of feminizing Wolbachia symbionts in an isopod.</title>
        <authorList>
            <person name="Becking T."/>
            <person name="Chebbi M.A."/>
            <person name="Giraud I."/>
            <person name="Moumen B."/>
            <person name="Laverre T."/>
            <person name="Caubet Y."/>
            <person name="Peccoud J."/>
            <person name="Gilbert C."/>
            <person name="Cordaux R."/>
        </authorList>
    </citation>
    <scope>NUCLEOTIDE SEQUENCE [LARGE SCALE GENOMIC DNA]</scope>
    <source>
        <strain evidence="10">ANa2</strain>
        <tissue evidence="10">Whole body excluding digestive tract and cuticle</tissue>
    </source>
</reference>
<dbReference type="PANTHER" id="PTHR18934">
    <property type="entry name" value="ATP-DEPENDENT RNA HELICASE"/>
    <property type="match status" value="1"/>
</dbReference>
<dbReference type="EC" id="3.6.4.13" evidence="1"/>
<dbReference type="PROSITE" id="PS51194">
    <property type="entry name" value="HELICASE_CTER"/>
    <property type="match status" value="1"/>
</dbReference>
<dbReference type="Pfam" id="PF21010">
    <property type="entry name" value="HA2_C"/>
    <property type="match status" value="1"/>
</dbReference>
<dbReference type="SMART" id="SM00490">
    <property type="entry name" value="HELICc"/>
    <property type="match status" value="1"/>
</dbReference>
<dbReference type="Proteomes" id="UP000326759">
    <property type="component" value="Unassembled WGS sequence"/>
</dbReference>
<dbReference type="FunFam" id="3.40.50.300:FF:000750">
    <property type="entry name" value="Putative ATP-dependent RNA helicase DHX33"/>
    <property type="match status" value="1"/>
</dbReference>
<keyword evidence="3" id="KW-0378">Hydrolase</keyword>
<dbReference type="InterPro" id="IPR027417">
    <property type="entry name" value="P-loop_NTPase"/>
</dbReference>
<dbReference type="SMART" id="SM00487">
    <property type="entry name" value="DEXDc"/>
    <property type="match status" value="1"/>
</dbReference>
<dbReference type="SMART" id="SM00847">
    <property type="entry name" value="HA2"/>
    <property type="match status" value="1"/>
</dbReference>
<dbReference type="GO" id="GO:0003724">
    <property type="term" value="F:RNA helicase activity"/>
    <property type="evidence" value="ECO:0007669"/>
    <property type="project" value="UniProtKB-EC"/>
</dbReference>
<dbReference type="EMBL" id="SEYY01000986">
    <property type="protein sequence ID" value="KAB7506124.1"/>
    <property type="molecule type" value="Genomic_DNA"/>
</dbReference>
<evidence type="ECO:0000256" key="2">
    <source>
        <dbReference type="ARBA" id="ARBA00022741"/>
    </source>
</evidence>
<dbReference type="Pfam" id="PF00270">
    <property type="entry name" value="DEAD"/>
    <property type="match status" value="1"/>
</dbReference>
<keyword evidence="2" id="KW-0547">Nucleotide-binding</keyword>
<keyword evidence="11" id="KW-1185">Reference proteome</keyword>
<dbReference type="GO" id="GO:0005524">
    <property type="term" value="F:ATP binding"/>
    <property type="evidence" value="ECO:0007669"/>
    <property type="project" value="UniProtKB-KW"/>
</dbReference>
<dbReference type="InterPro" id="IPR011545">
    <property type="entry name" value="DEAD/DEAH_box_helicase_dom"/>
</dbReference>
<dbReference type="AlphaFoldDB" id="A0A5N5THJ0"/>
<dbReference type="InterPro" id="IPR007502">
    <property type="entry name" value="Helicase-assoc_dom"/>
</dbReference>
<feature type="domain" description="Helicase ATP-binding" evidence="8">
    <location>
        <begin position="178"/>
        <end position="346"/>
    </location>
</feature>
<dbReference type="Pfam" id="PF04408">
    <property type="entry name" value="WHD_HA2"/>
    <property type="match status" value="1"/>
</dbReference>
<dbReference type="Gene3D" id="3.40.50.300">
    <property type="entry name" value="P-loop containing nucleotide triphosphate hydrolases"/>
    <property type="match status" value="2"/>
</dbReference>
<proteinExistence type="predicted"/>
<evidence type="ECO:0000256" key="6">
    <source>
        <dbReference type="ARBA" id="ARBA00047984"/>
    </source>
</evidence>
<comment type="caution">
    <text evidence="10">The sequence shown here is derived from an EMBL/GenBank/DDBJ whole genome shotgun (WGS) entry which is preliminary data.</text>
</comment>
<dbReference type="PANTHER" id="PTHR18934:SF118">
    <property type="entry name" value="ATP-DEPENDENT RNA HELICASE DHX33"/>
    <property type="match status" value="1"/>
</dbReference>
<evidence type="ECO:0000259" key="9">
    <source>
        <dbReference type="PROSITE" id="PS51194"/>
    </source>
</evidence>
<dbReference type="PROSITE" id="PS51192">
    <property type="entry name" value="HELICASE_ATP_BIND_1"/>
    <property type="match status" value="1"/>
</dbReference>
<organism evidence="10 11">
    <name type="scientific">Armadillidium nasatum</name>
    <dbReference type="NCBI Taxonomy" id="96803"/>
    <lineage>
        <taxon>Eukaryota</taxon>
        <taxon>Metazoa</taxon>
        <taxon>Ecdysozoa</taxon>
        <taxon>Arthropoda</taxon>
        <taxon>Crustacea</taxon>
        <taxon>Multicrustacea</taxon>
        <taxon>Malacostraca</taxon>
        <taxon>Eumalacostraca</taxon>
        <taxon>Peracarida</taxon>
        <taxon>Isopoda</taxon>
        <taxon>Oniscidea</taxon>
        <taxon>Crinocheta</taxon>
        <taxon>Armadillidiidae</taxon>
        <taxon>Armadillidium</taxon>
    </lineage>
</organism>
<feature type="domain" description="Helicase C-terminal" evidence="9">
    <location>
        <begin position="372"/>
        <end position="551"/>
    </location>
</feature>
<evidence type="ECO:0000256" key="5">
    <source>
        <dbReference type="ARBA" id="ARBA00022840"/>
    </source>
</evidence>
<dbReference type="InterPro" id="IPR011709">
    <property type="entry name" value="DEAD-box_helicase_OB_fold"/>
</dbReference>